<keyword evidence="3" id="KW-1185">Reference proteome</keyword>
<feature type="compositionally biased region" description="Polar residues" evidence="1">
    <location>
        <begin position="62"/>
        <end position="80"/>
    </location>
</feature>
<feature type="region of interest" description="Disordered" evidence="1">
    <location>
        <begin position="1"/>
        <end position="80"/>
    </location>
</feature>
<dbReference type="EMBL" id="JAEPRE010000095">
    <property type="protein sequence ID" value="KAG2232934.1"/>
    <property type="molecule type" value="Genomic_DNA"/>
</dbReference>
<evidence type="ECO:0000313" key="3">
    <source>
        <dbReference type="Proteomes" id="UP000613177"/>
    </source>
</evidence>
<evidence type="ECO:0000313" key="2">
    <source>
        <dbReference type="EMBL" id="KAG2232934.1"/>
    </source>
</evidence>
<accession>A0A8H7SLU5</accession>
<dbReference type="AlphaFoldDB" id="A0A8H7SLU5"/>
<name>A0A8H7SLU5_9FUNG</name>
<dbReference type="Proteomes" id="UP000613177">
    <property type="component" value="Unassembled WGS sequence"/>
</dbReference>
<proteinExistence type="predicted"/>
<gene>
    <name evidence="2" type="ORF">INT48_006188</name>
</gene>
<comment type="caution">
    <text evidence="2">The sequence shown here is derived from an EMBL/GenBank/DDBJ whole genome shotgun (WGS) entry which is preliminary data.</text>
</comment>
<sequence>MGNLFYVPQASPTTSRRKTTPINVTKQLPGSKQPSHPKRPSSSKQPSGPEQPLSGQPLLAPNGTTGYSESGAGTSSQEYR</sequence>
<reference evidence="2" key="1">
    <citation type="submission" date="2021-01" db="EMBL/GenBank/DDBJ databases">
        <title>Metabolic potential, ecology and presence of endohyphal bacteria is reflected in genomic diversity of Mucoromycotina.</title>
        <authorList>
            <person name="Muszewska A."/>
            <person name="Okrasinska A."/>
            <person name="Steczkiewicz K."/>
            <person name="Drgas O."/>
            <person name="Orlowska M."/>
            <person name="Perlinska-Lenart U."/>
            <person name="Aleksandrzak-Piekarczyk T."/>
            <person name="Szatraj K."/>
            <person name="Zielenkiewicz U."/>
            <person name="Pilsyk S."/>
            <person name="Malc E."/>
            <person name="Mieczkowski P."/>
            <person name="Kruszewska J.S."/>
            <person name="Biernat P."/>
            <person name="Pawlowska J."/>
        </authorList>
    </citation>
    <scope>NUCLEOTIDE SEQUENCE</scope>
    <source>
        <strain evidence="2">WA0000018081</strain>
    </source>
</reference>
<evidence type="ECO:0000256" key="1">
    <source>
        <dbReference type="SAM" id="MobiDB-lite"/>
    </source>
</evidence>
<organism evidence="2 3">
    <name type="scientific">Thamnidium elegans</name>
    <dbReference type="NCBI Taxonomy" id="101142"/>
    <lineage>
        <taxon>Eukaryota</taxon>
        <taxon>Fungi</taxon>
        <taxon>Fungi incertae sedis</taxon>
        <taxon>Mucoromycota</taxon>
        <taxon>Mucoromycotina</taxon>
        <taxon>Mucoromycetes</taxon>
        <taxon>Mucorales</taxon>
        <taxon>Mucorineae</taxon>
        <taxon>Mucoraceae</taxon>
        <taxon>Thamnidium</taxon>
    </lineage>
</organism>
<protein>
    <submittedName>
        <fullName evidence="2">Uncharacterized protein</fullName>
    </submittedName>
</protein>
<feature type="compositionally biased region" description="Polar residues" evidence="1">
    <location>
        <begin position="10"/>
        <end position="34"/>
    </location>
</feature>